<dbReference type="InterPro" id="IPR012340">
    <property type="entry name" value="NA-bd_OB-fold"/>
</dbReference>
<dbReference type="SMART" id="SM00841">
    <property type="entry name" value="Elong-fact-P_C"/>
    <property type="match status" value="1"/>
</dbReference>
<dbReference type="Pfam" id="PF01132">
    <property type="entry name" value="EFP"/>
    <property type="match status" value="1"/>
</dbReference>
<name>A0A369KAD1_9BACT</name>
<dbReference type="RefSeq" id="WP_114544285.1">
    <property type="nucleotide sequence ID" value="NZ_QQBG01000011.1"/>
</dbReference>
<dbReference type="Gene3D" id="2.40.50.140">
    <property type="entry name" value="Nucleic acid-binding proteins"/>
    <property type="match status" value="2"/>
</dbReference>
<keyword evidence="3" id="KW-0251">Elongation factor</keyword>
<dbReference type="SUPFAM" id="SSF50249">
    <property type="entry name" value="Nucleic acid-binding proteins"/>
    <property type="match status" value="2"/>
</dbReference>
<dbReference type="GO" id="GO:0003746">
    <property type="term" value="F:translation elongation factor activity"/>
    <property type="evidence" value="ECO:0007669"/>
    <property type="project" value="UniProtKB-KW"/>
</dbReference>
<dbReference type="OrthoDB" id="9801844at2"/>
<dbReference type="Pfam" id="PF09285">
    <property type="entry name" value="Elong-fact-P_C"/>
    <property type="match status" value="1"/>
</dbReference>
<feature type="domain" description="Elongation factor P C-terminal" evidence="1">
    <location>
        <begin position="80"/>
        <end position="128"/>
    </location>
</feature>
<evidence type="ECO:0000313" key="3">
    <source>
        <dbReference type="EMBL" id="RDB31561.1"/>
    </source>
</evidence>
<gene>
    <name evidence="3" type="ORF">HAT2_00332</name>
</gene>
<dbReference type="PANTHER" id="PTHR30053:SF12">
    <property type="entry name" value="ELONGATION FACTOR P (EF-P) FAMILY PROTEIN"/>
    <property type="match status" value="1"/>
</dbReference>
<dbReference type="InterPro" id="IPR020599">
    <property type="entry name" value="Transl_elong_fac_P/YeiP"/>
</dbReference>
<dbReference type="GO" id="GO:0005737">
    <property type="term" value="C:cytoplasm"/>
    <property type="evidence" value="ECO:0007669"/>
    <property type="project" value="InterPro"/>
</dbReference>
<dbReference type="GO" id="GO:0043043">
    <property type="term" value="P:peptide biosynthetic process"/>
    <property type="evidence" value="ECO:0007669"/>
    <property type="project" value="InterPro"/>
</dbReference>
<evidence type="ECO:0000259" key="2">
    <source>
        <dbReference type="SMART" id="SM01185"/>
    </source>
</evidence>
<dbReference type="SMART" id="SM01185">
    <property type="entry name" value="EFP"/>
    <property type="match status" value="1"/>
</dbReference>
<comment type="caution">
    <text evidence="3">The sequence shown here is derived from an EMBL/GenBank/DDBJ whole genome shotgun (WGS) entry which is preliminary data.</text>
</comment>
<evidence type="ECO:0000313" key="4">
    <source>
        <dbReference type="Proteomes" id="UP000253816"/>
    </source>
</evidence>
<protein>
    <submittedName>
        <fullName evidence="3">Translation elongation factor P</fullName>
    </submittedName>
</protein>
<dbReference type="EMBL" id="QQBG01000011">
    <property type="protein sequence ID" value="RDB31561.1"/>
    <property type="molecule type" value="Genomic_DNA"/>
</dbReference>
<keyword evidence="3" id="KW-0648">Protein biosynthesis</keyword>
<dbReference type="InterPro" id="IPR001059">
    <property type="entry name" value="Transl_elong_P/YeiP_cen"/>
</dbReference>
<keyword evidence="4" id="KW-1185">Reference proteome</keyword>
<proteinExistence type="predicted"/>
<dbReference type="PANTHER" id="PTHR30053">
    <property type="entry name" value="ELONGATION FACTOR P"/>
    <property type="match status" value="1"/>
</dbReference>
<reference evidence="3 4" key="1">
    <citation type="submission" date="2018-07" db="EMBL/GenBank/DDBJ databases">
        <title>Comparative genomics of the Candidatus Parilichlamydiaceae reveals evidence of convergent evolution and genome reduction in the phylum Chlamydiae.</title>
        <authorList>
            <person name="Taylor-Brown A."/>
            <person name="Polkinghorne A."/>
        </authorList>
    </citation>
    <scope>NUCLEOTIDE SEQUENCE [LARGE SCALE GENOMIC DNA]</scope>
    <source>
        <strain evidence="3 4">Hat2</strain>
    </source>
</reference>
<evidence type="ECO:0000259" key="1">
    <source>
        <dbReference type="SMART" id="SM00841"/>
    </source>
</evidence>
<accession>A0A369KAD1</accession>
<dbReference type="AlphaFoldDB" id="A0A369KAD1"/>
<dbReference type="Proteomes" id="UP000253816">
    <property type="component" value="Unassembled WGS sequence"/>
</dbReference>
<dbReference type="InterPro" id="IPR015365">
    <property type="entry name" value="Elong-fact-P_C"/>
</dbReference>
<organism evidence="3 4">
    <name type="scientific">Candidatus Similichlamydia laticola</name>
    <dbReference type="NCBI Taxonomy" id="2170265"/>
    <lineage>
        <taxon>Bacteria</taxon>
        <taxon>Pseudomonadati</taxon>
        <taxon>Chlamydiota</taxon>
        <taxon>Chlamydiia</taxon>
        <taxon>Parachlamydiales</taxon>
        <taxon>Candidatus Parilichlamydiaceae</taxon>
        <taxon>Candidatus Similichlamydia</taxon>
    </lineage>
</organism>
<sequence>MNHSTKKGTSTLTEKGLEFLYIQDDHTYLFLDMNSLNMMPVPRDIIDGKALYLKEGVVVRGRVCEEEIISIELPQFLELMVSKVETCEEEQNLSNATLETGAIIKVPPFIESGDIVKVDTRLEEYIQRI</sequence>
<feature type="domain" description="Translation elongation factor P/YeiP central" evidence="2">
    <location>
        <begin position="14"/>
        <end position="69"/>
    </location>
</feature>